<feature type="compositionally biased region" description="Basic and acidic residues" evidence="5">
    <location>
        <begin position="1"/>
        <end position="12"/>
    </location>
</feature>
<evidence type="ECO:0000256" key="4">
    <source>
        <dbReference type="RuleBase" id="RU366057"/>
    </source>
</evidence>
<gene>
    <name evidence="6" type="ORF">D9Q98_002564</name>
</gene>
<comment type="caution">
    <text evidence="6">The sequence shown here is derived from an EMBL/GenBank/DDBJ whole genome shotgun (WGS) entry which is preliminary data.</text>
</comment>
<keyword evidence="7" id="KW-1185">Reference proteome</keyword>
<evidence type="ECO:0000256" key="2">
    <source>
        <dbReference type="ARBA" id="ARBA00022980"/>
    </source>
</evidence>
<dbReference type="OrthoDB" id="10263513at2759"/>
<dbReference type="Proteomes" id="UP001055712">
    <property type="component" value="Unassembled WGS sequence"/>
</dbReference>
<sequence>MAPKEQKSKEAKALAAANSSKGKKKKWSKGKLKEKSNNLVLFDAPTYEKLLSEVPKYKMITLSVLSDRLRINGSLARAAINELVGKGLIKEVAKSRAQSIYTRATKE</sequence>
<dbReference type="PANTHER" id="PTHR12850">
    <property type="entry name" value="40S RIBOSOMAL PROTEIN S25"/>
    <property type="match status" value="1"/>
</dbReference>
<dbReference type="GO" id="GO:1990904">
    <property type="term" value="C:ribonucleoprotein complex"/>
    <property type="evidence" value="ECO:0007669"/>
    <property type="project" value="UniProtKB-KW"/>
</dbReference>
<accession>A0A9D4TU23</accession>
<evidence type="ECO:0000256" key="5">
    <source>
        <dbReference type="SAM" id="MobiDB-lite"/>
    </source>
</evidence>
<reference evidence="6" key="1">
    <citation type="journal article" date="2019" name="Plant J.">
        <title>Chlorella vulgaris genome assembly and annotation reveals the molecular basis for metabolic acclimation to high light conditions.</title>
        <authorList>
            <person name="Cecchin M."/>
            <person name="Marcolungo L."/>
            <person name="Rossato M."/>
            <person name="Girolomoni L."/>
            <person name="Cosentino E."/>
            <person name="Cuine S."/>
            <person name="Li-Beisson Y."/>
            <person name="Delledonne M."/>
            <person name="Ballottari M."/>
        </authorList>
    </citation>
    <scope>NUCLEOTIDE SEQUENCE</scope>
    <source>
        <strain evidence="6">211/11P</strain>
    </source>
</reference>
<keyword evidence="2 4" id="KW-0689">Ribosomal protein</keyword>
<feature type="region of interest" description="Disordered" evidence="5">
    <location>
        <begin position="1"/>
        <end position="31"/>
    </location>
</feature>
<dbReference type="GO" id="GO:0005840">
    <property type="term" value="C:ribosome"/>
    <property type="evidence" value="ECO:0007669"/>
    <property type="project" value="UniProtKB-KW"/>
</dbReference>
<evidence type="ECO:0000256" key="3">
    <source>
        <dbReference type="ARBA" id="ARBA00023274"/>
    </source>
</evidence>
<reference evidence="6" key="2">
    <citation type="submission" date="2020-11" db="EMBL/GenBank/DDBJ databases">
        <authorList>
            <person name="Cecchin M."/>
            <person name="Marcolungo L."/>
            <person name="Rossato M."/>
            <person name="Girolomoni L."/>
            <person name="Cosentino E."/>
            <person name="Cuine S."/>
            <person name="Li-Beisson Y."/>
            <person name="Delledonne M."/>
            <person name="Ballottari M."/>
        </authorList>
    </citation>
    <scope>NUCLEOTIDE SEQUENCE</scope>
    <source>
        <strain evidence="6">211/11P</strain>
        <tissue evidence="6">Whole cell</tissue>
    </source>
</reference>
<proteinExistence type="inferred from homology"/>
<evidence type="ECO:0000313" key="7">
    <source>
        <dbReference type="Proteomes" id="UP001055712"/>
    </source>
</evidence>
<dbReference type="AlphaFoldDB" id="A0A9D4TU23"/>
<organism evidence="6 7">
    <name type="scientific">Chlorella vulgaris</name>
    <name type="common">Green alga</name>
    <dbReference type="NCBI Taxonomy" id="3077"/>
    <lineage>
        <taxon>Eukaryota</taxon>
        <taxon>Viridiplantae</taxon>
        <taxon>Chlorophyta</taxon>
        <taxon>core chlorophytes</taxon>
        <taxon>Trebouxiophyceae</taxon>
        <taxon>Chlorellales</taxon>
        <taxon>Chlorellaceae</taxon>
        <taxon>Chlorella clade</taxon>
        <taxon>Chlorella</taxon>
    </lineage>
</organism>
<keyword evidence="3 4" id="KW-0687">Ribonucleoprotein</keyword>
<dbReference type="InterPro" id="IPR004977">
    <property type="entry name" value="Ribosomal_eS25"/>
</dbReference>
<feature type="compositionally biased region" description="Basic residues" evidence="5">
    <location>
        <begin position="21"/>
        <end position="30"/>
    </location>
</feature>
<comment type="similarity">
    <text evidence="1 4">Belongs to the eukaryotic ribosomal protein eS25 family.</text>
</comment>
<evidence type="ECO:0000256" key="1">
    <source>
        <dbReference type="ARBA" id="ARBA00009106"/>
    </source>
</evidence>
<dbReference type="FunFam" id="3.30.63.20:FF:000001">
    <property type="entry name" value="40S ribosomal protein S25"/>
    <property type="match status" value="1"/>
</dbReference>
<protein>
    <recommendedName>
        <fullName evidence="4">40S ribosomal protein S25</fullName>
    </recommendedName>
</protein>
<dbReference type="EMBL" id="SIDB01000003">
    <property type="protein sequence ID" value="KAI3434488.1"/>
    <property type="molecule type" value="Genomic_DNA"/>
</dbReference>
<dbReference type="Pfam" id="PF03297">
    <property type="entry name" value="Ribosomal_S25"/>
    <property type="match status" value="1"/>
</dbReference>
<name>A0A9D4TU23_CHLVU</name>
<evidence type="ECO:0000313" key="6">
    <source>
        <dbReference type="EMBL" id="KAI3434488.1"/>
    </source>
</evidence>
<dbReference type="Gene3D" id="3.30.63.20">
    <property type="match status" value="1"/>
</dbReference>